<feature type="compositionally biased region" description="Low complexity" evidence="1">
    <location>
        <begin position="319"/>
        <end position="330"/>
    </location>
</feature>
<dbReference type="GO" id="GO:0015074">
    <property type="term" value="P:DNA integration"/>
    <property type="evidence" value="ECO:0007669"/>
    <property type="project" value="InterPro"/>
</dbReference>
<feature type="region of interest" description="Disordered" evidence="1">
    <location>
        <begin position="173"/>
        <end position="251"/>
    </location>
</feature>
<evidence type="ECO:0000313" key="3">
    <source>
        <dbReference type="EMBL" id="GEU52827.1"/>
    </source>
</evidence>
<comment type="caution">
    <text evidence="3">The sequence shown here is derived from an EMBL/GenBank/DDBJ whole genome shotgun (WGS) entry which is preliminary data.</text>
</comment>
<organism evidence="3">
    <name type="scientific">Tanacetum cinerariifolium</name>
    <name type="common">Dalmatian daisy</name>
    <name type="synonym">Chrysanthemum cinerariifolium</name>
    <dbReference type="NCBI Taxonomy" id="118510"/>
    <lineage>
        <taxon>Eukaryota</taxon>
        <taxon>Viridiplantae</taxon>
        <taxon>Streptophyta</taxon>
        <taxon>Embryophyta</taxon>
        <taxon>Tracheophyta</taxon>
        <taxon>Spermatophyta</taxon>
        <taxon>Magnoliopsida</taxon>
        <taxon>eudicotyledons</taxon>
        <taxon>Gunneridae</taxon>
        <taxon>Pentapetalae</taxon>
        <taxon>asterids</taxon>
        <taxon>campanulids</taxon>
        <taxon>Asterales</taxon>
        <taxon>Asteraceae</taxon>
        <taxon>Asteroideae</taxon>
        <taxon>Anthemideae</taxon>
        <taxon>Anthemidinae</taxon>
        <taxon>Tanacetum</taxon>
    </lineage>
</organism>
<accession>A0A6L2KWA9</accession>
<dbReference type="InterPro" id="IPR056924">
    <property type="entry name" value="SH3_Tf2-1"/>
</dbReference>
<dbReference type="GO" id="GO:0016740">
    <property type="term" value="F:transferase activity"/>
    <property type="evidence" value="ECO:0007669"/>
    <property type="project" value="UniProtKB-KW"/>
</dbReference>
<feature type="compositionally biased region" description="Low complexity" evidence="1">
    <location>
        <begin position="299"/>
        <end position="312"/>
    </location>
</feature>
<feature type="region of interest" description="Disordered" evidence="1">
    <location>
        <begin position="299"/>
        <end position="330"/>
    </location>
</feature>
<dbReference type="PANTHER" id="PTHR46148">
    <property type="entry name" value="CHROMO DOMAIN-CONTAINING PROTEIN"/>
    <property type="match status" value="1"/>
</dbReference>
<dbReference type="EMBL" id="BKCJ010003076">
    <property type="protein sequence ID" value="GEU52827.1"/>
    <property type="molecule type" value="Genomic_DNA"/>
</dbReference>
<dbReference type="InterPro" id="IPR012337">
    <property type="entry name" value="RNaseH-like_sf"/>
</dbReference>
<dbReference type="Pfam" id="PF24626">
    <property type="entry name" value="SH3_Tf2-1"/>
    <property type="match status" value="1"/>
</dbReference>
<gene>
    <name evidence="3" type="ORF">Tci_024805</name>
</gene>
<dbReference type="InterPro" id="IPR001584">
    <property type="entry name" value="Integrase_cat-core"/>
</dbReference>
<dbReference type="Gene3D" id="3.30.420.10">
    <property type="entry name" value="Ribonuclease H-like superfamily/Ribonuclease H"/>
    <property type="match status" value="1"/>
</dbReference>
<name>A0A6L2KWA9_TANCI</name>
<dbReference type="AlphaFoldDB" id="A0A6L2KWA9"/>
<feature type="compositionally biased region" description="Basic and acidic residues" evidence="1">
    <location>
        <begin position="395"/>
        <end position="405"/>
    </location>
</feature>
<feature type="compositionally biased region" description="Polar residues" evidence="1">
    <location>
        <begin position="437"/>
        <end position="454"/>
    </location>
</feature>
<dbReference type="PROSITE" id="PS50994">
    <property type="entry name" value="INTEGRASE"/>
    <property type="match status" value="1"/>
</dbReference>
<keyword evidence="3" id="KW-0808">Transferase</keyword>
<feature type="compositionally biased region" description="Basic and acidic residues" evidence="1">
    <location>
        <begin position="218"/>
        <end position="229"/>
    </location>
</feature>
<proteinExistence type="predicted"/>
<dbReference type="GO" id="GO:0003676">
    <property type="term" value="F:nucleic acid binding"/>
    <property type="evidence" value="ECO:0007669"/>
    <property type="project" value="InterPro"/>
</dbReference>
<sequence>MPYPRFAKAIIQHFISKDKSISMRNRIFMHSIKNDSVLGILKFVPKDEAYQVYGKTIASVMINQEIKNSTAYQTYLAYSTGATNPKKARKWKQPTSALKKESYLTSDDNIIFDDPKRLVSKKSNRKRKPTSIIIKDTLGVLKKKTSVQAQKHKGMELLSNATSLEEAQTRKALKISRRENSFRHQTGGSSKGVGSKPEVPDDPKGKSIHISEGSVSKSDQENELVHTPDDYVPTDDETRNVDDEEYDRINEEMYNDVNVELKDAELADKGKGDKEMTNGEKVNAEHEEAKQEVASAQVQYEAQATTTTAPATQKEKTDVQPSSSSQSVSSNYGSIFLNLDNISSAALNGIDQKQALFKTMGASKSFNNHPKHMALYHVLMESILTDEDAMAQGADEQKKRKPVDDNRDEEPPVGPVHGLKRRKTSKDVELCKRKKSINSSKETTRSQPKSTSKFAQAEETVFEATDTDIPRNQGDGTGKQTSVEAALKKDWFKIRKRPLTPDPEWNQGRQNILAHYFFNNDLKYLRGGGTDKKYTTSITKANAAKYELNGIEDMVPTLWSPIKKRVEDLQLGVEANKRSSTSLSPEHMMKNSHGLQSAWGTRLKFSMAFHPEIDGQIERTIHTLEDMLRSCALEWTRNSDEYLCLVEFSYNNSWHDSIKAAPYELLYGRKCRAPICWNEVGEHVIEGLELIDVTNETVAVAKEKLKEARSRQKSHADRHRRSLEFNPRDHVFLKVSSCRGVRSFGIKRKLSPRFIGPFEILYCVGEVSNRLALPSQLSYVHNVFHVSLLRGYKYHPLHVVSYPLDKICKDLSLIEEPEKILDRQERVMRNKTISFVKILWKNHPKREATWET</sequence>
<dbReference type="PANTHER" id="PTHR46148:SF60">
    <property type="entry name" value="CHROMO DOMAIN-CONTAINING PROTEIN"/>
    <property type="match status" value="1"/>
</dbReference>
<evidence type="ECO:0000259" key="2">
    <source>
        <dbReference type="PROSITE" id="PS50994"/>
    </source>
</evidence>
<feature type="domain" description="Integrase catalytic" evidence="2">
    <location>
        <begin position="497"/>
        <end position="670"/>
    </location>
</feature>
<evidence type="ECO:0000256" key="1">
    <source>
        <dbReference type="SAM" id="MobiDB-lite"/>
    </source>
</evidence>
<dbReference type="InterPro" id="IPR036397">
    <property type="entry name" value="RNaseH_sf"/>
</dbReference>
<feature type="compositionally biased region" description="Basic and acidic residues" evidence="1">
    <location>
        <begin position="236"/>
        <end position="251"/>
    </location>
</feature>
<protein>
    <submittedName>
        <fullName evidence="3">Putative nucleotidyltransferase, ribonuclease H</fullName>
    </submittedName>
</protein>
<feature type="region of interest" description="Disordered" evidence="1">
    <location>
        <begin position="391"/>
        <end position="455"/>
    </location>
</feature>
<dbReference type="SUPFAM" id="SSF53098">
    <property type="entry name" value="Ribonuclease H-like"/>
    <property type="match status" value="1"/>
</dbReference>
<reference evidence="3" key="1">
    <citation type="journal article" date="2019" name="Sci. Rep.">
        <title>Draft genome of Tanacetum cinerariifolium, the natural source of mosquito coil.</title>
        <authorList>
            <person name="Yamashiro T."/>
            <person name="Shiraishi A."/>
            <person name="Satake H."/>
            <person name="Nakayama K."/>
        </authorList>
    </citation>
    <scope>NUCLEOTIDE SEQUENCE</scope>
</reference>
<dbReference type="CDD" id="cd00024">
    <property type="entry name" value="CD_CSD"/>
    <property type="match status" value="1"/>
</dbReference>